<keyword evidence="1 2" id="KW-0732">Signal</keyword>
<organism evidence="4 5">
    <name type="scientific">Epilithonimonas xixisoli</name>
    <dbReference type="NCBI Taxonomy" id="1476462"/>
    <lineage>
        <taxon>Bacteria</taxon>
        <taxon>Pseudomonadati</taxon>
        <taxon>Bacteroidota</taxon>
        <taxon>Flavobacteriia</taxon>
        <taxon>Flavobacteriales</taxon>
        <taxon>Weeksellaceae</taxon>
        <taxon>Chryseobacterium group</taxon>
        <taxon>Epilithonimonas</taxon>
    </lineage>
</organism>
<dbReference type="OrthoDB" id="9792152at2"/>
<proteinExistence type="predicted"/>
<dbReference type="SUPFAM" id="SSF55486">
    <property type="entry name" value="Metalloproteases ('zincins'), catalytic domain"/>
    <property type="match status" value="1"/>
</dbReference>
<feature type="chain" id="PRO_5020494109" evidence="2">
    <location>
        <begin position="20"/>
        <end position="735"/>
    </location>
</feature>
<dbReference type="Gene3D" id="3.40.390.10">
    <property type="entry name" value="Collagenase (Catalytic Domain)"/>
    <property type="match status" value="1"/>
</dbReference>
<dbReference type="NCBIfam" id="TIGR04183">
    <property type="entry name" value="Por_Secre_tail"/>
    <property type="match status" value="1"/>
</dbReference>
<dbReference type="InterPro" id="IPR013783">
    <property type="entry name" value="Ig-like_fold"/>
</dbReference>
<dbReference type="InterPro" id="IPR026444">
    <property type="entry name" value="Secre_tail"/>
</dbReference>
<gene>
    <name evidence="4" type="ORF">B0I22_1763</name>
</gene>
<dbReference type="Pfam" id="PF13583">
    <property type="entry name" value="Reprolysin_4"/>
    <property type="match status" value="1"/>
</dbReference>
<comment type="caution">
    <text evidence="4">The sequence shown here is derived from an EMBL/GenBank/DDBJ whole genome shotgun (WGS) entry which is preliminary data.</text>
</comment>
<dbReference type="AlphaFoldDB" id="A0A4R8I5H6"/>
<sequence>MNKKLTTLLFLGGLSLVNAQWSKGTPNETINRKSDNSVYYKLDINAIRGQLLAADKLENSAGKVTVSLPTADGKIERFAVNSFPVMDEALANQYQLGSYVGVGIDDPSKYVRFSVAPNDFQSMMISNGKYEFIEPATSSKSFYSIKGKSSKEGHAFVCSTTESPELRAKMKSLQKQSDRTAFARAGNKKFHTLRLALSTTAEYTNYFGGVAGALTQMNATLTRVNGVFEQEFNLHMNMINAPGIIFTNASTDPYSNASAMDNWNLQLMNTLHGGSYGVTDASFDIGHLFGATGGGGNAGCLECVCSNDTSTEVYQGVTYPINYKGSAYTSPADGVPKGDSFDIDYVAHEFGHQLGGSHNHSEYENYKNKEVEPGTGSTIMGYAGLWGANSDVQAHSDPYFSHTSIEQVQIHLAAVSCDVETNIANNPPVVTAMPTVYNIPKSTAFVLTANATDPDGDALTYTWEQSDPSKLSSGITKSNLGNTASGGSFRSLSPTSSPTRFFPRLATVLGGAVKNTTNWEAASTVARTTNFTVTVRDNKPGGQAQTAAATQRVIVGSANAFTVNSIPTLIAGGNSTITWVVSGTNASPYNATNVKIDFTSDAGATWTTLAVSVPNNGTASVAIPASLVGKSGHVRVSAIGNIFYAVKPATVSSTLAVSDVNAKSVQIYPNPVKDVLNVSNVTINSAYEIFNAAGQLVSKGNLGTGKIMVNKLVKGVYFINIDDNGTSVKTKFVKD</sequence>
<dbReference type="GO" id="GO:0008237">
    <property type="term" value="F:metallopeptidase activity"/>
    <property type="evidence" value="ECO:0007669"/>
    <property type="project" value="InterPro"/>
</dbReference>
<evidence type="ECO:0000259" key="3">
    <source>
        <dbReference type="Pfam" id="PF18962"/>
    </source>
</evidence>
<protein>
    <submittedName>
        <fullName evidence="4">Putative secreted protein (Por secretion system target)</fullName>
    </submittedName>
</protein>
<dbReference type="EMBL" id="SOEO01000002">
    <property type="protein sequence ID" value="TDX84163.1"/>
    <property type="molecule type" value="Genomic_DNA"/>
</dbReference>
<feature type="domain" description="Secretion system C-terminal sorting" evidence="3">
    <location>
        <begin position="667"/>
        <end position="733"/>
    </location>
</feature>
<evidence type="ECO:0000256" key="2">
    <source>
        <dbReference type="SAM" id="SignalP"/>
    </source>
</evidence>
<evidence type="ECO:0000313" key="4">
    <source>
        <dbReference type="EMBL" id="TDX84163.1"/>
    </source>
</evidence>
<feature type="signal peptide" evidence="2">
    <location>
        <begin position="1"/>
        <end position="19"/>
    </location>
</feature>
<dbReference type="Proteomes" id="UP000295313">
    <property type="component" value="Unassembled WGS sequence"/>
</dbReference>
<reference evidence="4 5" key="1">
    <citation type="submission" date="2019-03" db="EMBL/GenBank/DDBJ databases">
        <title>Genomic Encyclopedia of Type Strains, Phase III (KMG-III): the genomes of soil and plant-associated and newly described type strains.</title>
        <authorList>
            <person name="Whitman W."/>
        </authorList>
    </citation>
    <scope>NUCLEOTIDE SEQUENCE [LARGE SCALE GENOMIC DNA]</scope>
    <source>
        <strain evidence="4 5">CGMCC 1.12802</strain>
    </source>
</reference>
<keyword evidence="5" id="KW-1185">Reference proteome</keyword>
<evidence type="ECO:0000313" key="5">
    <source>
        <dbReference type="Proteomes" id="UP000295313"/>
    </source>
</evidence>
<dbReference type="Gene3D" id="2.60.40.10">
    <property type="entry name" value="Immunoglobulins"/>
    <property type="match status" value="1"/>
</dbReference>
<name>A0A4R8I5H6_9FLAO</name>
<evidence type="ECO:0000256" key="1">
    <source>
        <dbReference type="ARBA" id="ARBA00022729"/>
    </source>
</evidence>
<dbReference type="Pfam" id="PF18962">
    <property type="entry name" value="Por_Secre_tail"/>
    <property type="match status" value="1"/>
</dbReference>
<dbReference type="RefSeq" id="WP_133944190.1">
    <property type="nucleotide sequence ID" value="NZ_SOEO01000002.1"/>
</dbReference>
<dbReference type="InterPro" id="IPR024079">
    <property type="entry name" value="MetalloPept_cat_dom_sf"/>
</dbReference>
<accession>A0A4R8I5H6</accession>